<evidence type="ECO:0000259" key="18">
    <source>
        <dbReference type="PROSITE" id="PS51447"/>
    </source>
</evidence>
<comment type="subunit">
    <text evidence="3 15">Tetramer of two alpha and two beta subunits.</text>
</comment>
<dbReference type="CDD" id="cd00769">
    <property type="entry name" value="PheRS_beta_core"/>
    <property type="match status" value="1"/>
</dbReference>
<evidence type="ECO:0000256" key="8">
    <source>
        <dbReference type="ARBA" id="ARBA00022741"/>
    </source>
</evidence>
<dbReference type="Gene3D" id="3.50.40.10">
    <property type="entry name" value="Phenylalanyl-trna Synthetase, Chain B, domain 3"/>
    <property type="match status" value="1"/>
</dbReference>
<dbReference type="SUPFAM" id="SSF46955">
    <property type="entry name" value="Putative DNA-binding domain"/>
    <property type="match status" value="1"/>
</dbReference>
<reference evidence="20 21" key="1">
    <citation type="submission" date="2018-07" db="EMBL/GenBank/DDBJ databases">
        <title>Arthrobacter sp. nov., isolated from raw cow's milk with high bacterial count.</title>
        <authorList>
            <person name="Hahne J."/>
            <person name="Isele D."/>
            <person name="Lipski A."/>
        </authorList>
    </citation>
    <scope>NUCLEOTIDE SEQUENCE [LARGE SCALE GENOMIC DNA]</scope>
    <source>
        <strain evidence="20 21">JZ R-35</strain>
    </source>
</reference>
<dbReference type="EMBL" id="QQXK01000026">
    <property type="protein sequence ID" value="RII41502.1"/>
    <property type="molecule type" value="Genomic_DNA"/>
</dbReference>
<comment type="catalytic activity">
    <reaction evidence="14 15">
        <text>tRNA(Phe) + L-phenylalanine + ATP = L-phenylalanyl-tRNA(Phe) + AMP + diphosphate + H(+)</text>
        <dbReference type="Rhea" id="RHEA:19413"/>
        <dbReference type="Rhea" id="RHEA-COMP:9668"/>
        <dbReference type="Rhea" id="RHEA-COMP:9699"/>
        <dbReference type="ChEBI" id="CHEBI:15378"/>
        <dbReference type="ChEBI" id="CHEBI:30616"/>
        <dbReference type="ChEBI" id="CHEBI:33019"/>
        <dbReference type="ChEBI" id="CHEBI:58095"/>
        <dbReference type="ChEBI" id="CHEBI:78442"/>
        <dbReference type="ChEBI" id="CHEBI:78531"/>
        <dbReference type="ChEBI" id="CHEBI:456215"/>
        <dbReference type="EC" id="6.1.1.20"/>
    </reaction>
</comment>
<dbReference type="InterPro" id="IPR004532">
    <property type="entry name" value="Phe-tRNA-ligase_IIc_bsu_bact"/>
</dbReference>
<dbReference type="HAMAP" id="MF_00283">
    <property type="entry name" value="Phe_tRNA_synth_beta1"/>
    <property type="match status" value="1"/>
</dbReference>
<evidence type="ECO:0000256" key="16">
    <source>
        <dbReference type="PROSITE-ProRule" id="PRU00209"/>
    </source>
</evidence>
<dbReference type="SUPFAM" id="SSF56037">
    <property type="entry name" value="PheT/TilS domain"/>
    <property type="match status" value="1"/>
</dbReference>
<dbReference type="AlphaFoldDB" id="A0A399JBT7"/>
<dbReference type="SMART" id="SM00873">
    <property type="entry name" value="B3_4"/>
    <property type="match status" value="1"/>
</dbReference>
<evidence type="ECO:0000256" key="9">
    <source>
        <dbReference type="ARBA" id="ARBA00022840"/>
    </source>
</evidence>
<dbReference type="InterPro" id="IPR005147">
    <property type="entry name" value="tRNA_synthase_B5-dom"/>
</dbReference>
<dbReference type="Gene3D" id="2.40.50.140">
    <property type="entry name" value="Nucleic acid-binding proteins"/>
    <property type="match status" value="1"/>
</dbReference>
<dbReference type="PANTHER" id="PTHR10947">
    <property type="entry name" value="PHENYLALANYL-TRNA SYNTHETASE BETA CHAIN AND LEUCINE-RICH REPEAT-CONTAINING PROTEIN 47"/>
    <property type="match status" value="1"/>
</dbReference>
<dbReference type="SMART" id="SM00874">
    <property type="entry name" value="B5"/>
    <property type="match status" value="1"/>
</dbReference>
<keyword evidence="11 16" id="KW-0694">RNA-binding</keyword>
<dbReference type="Pfam" id="PF03483">
    <property type="entry name" value="B3_4"/>
    <property type="match status" value="1"/>
</dbReference>
<keyword evidence="9 15" id="KW-0067">ATP-binding</keyword>
<dbReference type="SUPFAM" id="SSF50249">
    <property type="entry name" value="Nucleic acid-binding proteins"/>
    <property type="match status" value="1"/>
</dbReference>
<gene>
    <name evidence="15" type="primary">pheT</name>
    <name evidence="20" type="ORF">DWB68_12300</name>
</gene>
<dbReference type="InterPro" id="IPR012340">
    <property type="entry name" value="NA-bd_OB-fold"/>
</dbReference>
<feature type="domain" description="FDX-ACB" evidence="18">
    <location>
        <begin position="755"/>
        <end position="848"/>
    </location>
</feature>
<dbReference type="EC" id="6.1.1.20" evidence="15"/>
<dbReference type="PROSITE" id="PS51447">
    <property type="entry name" value="FDX_ACB"/>
    <property type="match status" value="1"/>
</dbReference>
<dbReference type="Gene3D" id="3.30.930.10">
    <property type="entry name" value="Bira Bifunctional Protein, Domain 2"/>
    <property type="match status" value="1"/>
</dbReference>
<dbReference type="PROSITE" id="PS51483">
    <property type="entry name" value="B5"/>
    <property type="match status" value="1"/>
</dbReference>
<dbReference type="InterPro" id="IPR005121">
    <property type="entry name" value="Fdx_antiC-bd"/>
</dbReference>
<keyword evidence="8 15" id="KW-0547">Nucleotide-binding</keyword>
<dbReference type="Pfam" id="PF03484">
    <property type="entry name" value="B5"/>
    <property type="match status" value="1"/>
</dbReference>
<name>A0A399JBT7_9MICC</name>
<dbReference type="InterPro" id="IPR009061">
    <property type="entry name" value="DNA-bd_dom_put_sf"/>
</dbReference>
<evidence type="ECO:0000256" key="14">
    <source>
        <dbReference type="ARBA" id="ARBA00049255"/>
    </source>
</evidence>
<dbReference type="InterPro" id="IPR020825">
    <property type="entry name" value="Phe-tRNA_synthase-like_B3/B4"/>
</dbReference>
<comment type="subcellular location">
    <subcellularLocation>
        <location evidence="1 15">Cytoplasm</location>
    </subcellularLocation>
</comment>
<dbReference type="GO" id="GO:0000049">
    <property type="term" value="F:tRNA binding"/>
    <property type="evidence" value="ECO:0007669"/>
    <property type="project" value="UniProtKB-UniRule"/>
</dbReference>
<keyword evidence="6 15" id="KW-0436">Ligase</keyword>
<evidence type="ECO:0000256" key="13">
    <source>
        <dbReference type="ARBA" id="ARBA00023146"/>
    </source>
</evidence>
<feature type="binding site" evidence="15">
    <location>
        <position position="490"/>
    </location>
    <ligand>
        <name>Mg(2+)</name>
        <dbReference type="ChEBI" id="CHEBI:18420"/>
        <note>shared with alpha subunit</note>
    </ligand>
</feature>
<dbReference type="InterPro" id="IPR002547">
    <property type="entry name" value="tRNA-bd_dom"/>
</dbReference>
<keyword evidence="5 16" id="KW-0820">tRNA-binding</keyword>
<dbReference type="PROSITE" id="PS50886">
    <property type="entry name" value="TRBD"/>
    <property type="match status" value="1"/>
</dbReference>
<feature type="domain" description="TRNA-binding" evidence="17">
    <location>
        <begin position="42"/>
        <end position="170"/>
    </location>
</feature>
<evidence type="ECO:0000256" key="15">
    <source>
        <dbReference type="HAMAP-Rule" id="MF_00283"/>
    </source>
</evidence>
<keyword evidence="13 15" id="KW-0030">Aminoacyl-tRNA synthetase</keyword>
<evidence type="ECO:0000256" key="3">
    <source>
        <dbReference type="ARBA" id="ARBA00011209"/>
    </source>
</evidence>
<evidence type="ECO:0000259" key="19">
    <source>
        <dbReference type="PROSITE" id="PS51483"/>
    </source>
</evidence>
<dbReference type="GO" id="GO:0004826">
    <property type="term" value="F:phenylalanine-tRNA ligase activity"/>
    <property type="evidence" value="ECO:0007669"/>
    <property type="project" value="UniProtKB-UniRule"/>
</dbReference>
<keyword evidence="4 15" id="KW-0963">Cytoplasm</keyword>
<evidence type="ECO:0000256" key="11">
    <source>
        <dbReference type="ARBA" id="ARBA00022884"/>
    </source>
</evidence>
<dbReference type="GO" id="GO:0006432">
    <property type="term" value="P:phenylalanyl-tRNA aminoacylation"/>
    <property type="evidence" value="ECO:0007669"/>
    <property type="project" value="UniProtKB-UniRule"/>
</dbReference>
<feature type="binding site" evidence="15">
    <location>
        <position position="491"/>
    </location>
    <ligand>
        <name>Mg(2+)</name>
        <dbReference type="ChEBI" id="CHEBI:18420"/>
        <note>shared with alpha subunit</note>
    </ligand>
</feature>
<comment type="cofactor">
    <cofactor evidence="15">
        <name>Mg(2+)</name>
        <dbReference type="ChEBI" id="CHEBI:18420"/>
    </cofactor>
    <text evidence="15">Binds 2 magnesium ions per tetramer.</text>
</comment>
<dbReference type="PANTHER" id="PTHR10947:SF0">
    <property type="entry name" value="PHENYLALANINE--TRNA LIGASE BETA SUBUNIT"/>
    <property type="match status" value="1"/>
</dbReference>
<comment type="similarity">
    <text evidence="2 15">Belongs to the phenylalanyl-tRNA synthetase beta subunit family. Type 1 subfamily.</text>
</comment>
<dbReference type="SUPFAM" id="SSF54991">
    <property type="entry name" value="Anticodon-binding domain of PheRS"/>
    <property type="match status" value="1"/>
</dbReference>
<evidence type="ECO:0000313" key="21">
    <source>
        <dbReference type="Proteomes" id="UP000265419"/>
    </source>
</evidence>
<evidence type="ECO:0000256" key="7">
    <source>
        <dbReference type="ARBA" id="ARBA00022723"/>
    </source>
</evidence>
<dbReference type="GO" id="GO:0000287">
    <property type="term" value="F:magnesium ion binding"/>
    <property type="evidence" value="ECO:0007669"/>
    <property type="project" value="UniProtKB-UniRule"/>
</dbReference>
<feature type="binding site" evidence="15">
    <location>
        <position position="487"/>
    </location>
    <ligand>
        <name>Mg(2+)</name>
        <dbReference type="ChEBI" id="CHEBI:18420"/>
        <note>shared with alpha subunit</note>
    </ligand>
</feature>
<feature type="domain" description="B5" evidence="19">
    <location>
        <begin position="428"/>
        <end position="503"/>
    </location>
</feature>
<keyword evidence="12 15" id="KW-0648">Protein biosynthesis</keyword>
<dbReference type="Pfam" id="PF03147">
    <property type="entry name" value="FDX-ACB"/>
    <property type="match status" value="1"/>
</dbReference>
<evidence type="ECO:0000256" key="2">
    <source>
        <dbReference type="ARBA" id="ARBA00008653"/>
    </source>
</evidence>
<comment type="caution">
    <text evidence="20">The sequence shown here is derived from an EMBL/GenBank/DDBJ whole genome shotgun (WGS) entry which is preliminary data.</text>
</comment>
<dbReference type="InterPro" id="IPR036690">
    <property type="entry name" value="Fdx_antiC-bd_sf"/>
</dbReference>
<accession>A0A399JBT7</accession>
<dbReference type="Gene3D" id="3.30.56.10">
    <property type="match status" value="2"/>
</dbReference>
<sequence length="849" mass="89780">MRIPLSWLRENAEVPAGATAEDVMAALVRVGLEEEDVIRPLDSLQGPIVVGQVLTREEEPQKNGKVINWCTVRVVPEGATQTLTGEGIDPSGVQGIICGAHNFEVGDKVVVTLPGAVLPGDFRITPRKTYGHVSAGMLASARELGLGDDHDGIVVFRDLGLDPEVGQEALPLLGVTDEAAEINVTPDRGYCFSIRGVAREYALATGTAFSDPAGRVTVAAPTQAAIGVQLKDEAPIRGNVGCDRFVTREVTGLDPEATTPAWMAERLRLAGMRPISLAVDVSNYVMWELGQPLHFYDRDTLTGDIVVRRAAAGEKLTTLDGKERTLHAEDLLITDGSGPIGLAGIMGGAATEVSASTRTVLIESAHFDAVSMGRTKRRHKLPSEASKRNERGVDWEVADKAAQRAVDLLVELGGGTDTGRGGDAGTRPAPVTVTLPHGAAAARVGVEYTREQELSSLTGVGCTVEEGADADLVTVPSWRPDMDIADDLIEEIARLVGYEQIPSTLPVAPPGRGLTGAQRSKRRVLDALAAAGLTEVLAYPFVSQAQNATFGAPVKGTEVPAVHLANPISAEFGWLRTSLLPGLLEIARRNASRGFRDTALFEGGLVFWPREQLGSATLPAGGARPSDEALQDLNAGIPDQPWHLAAVLSGRVSNGALGESARAWDWADALDAARLVSDTLGTELRVKQGAHQAFHPGRCARLQTAEGALVGWAGELHPDYLAANDLPERTVAMEVDVRELLAAAPESIVAQQDLSSFPAATQDVALVVAAELSAQEVLEALREGAGELLEHVELFDDYRGQGIELGSKSLAFALRFRATDRTLTADEASAAREAAVAVAAERFGAQARG</sequence>
<dbReference type="InterPro" id="IPR041616">
    <property type="entry name" value="PheRS_beta_core"/>
</dbReference>
<protein>
    <recommendedName>
        <fullName evidence="15">Phenylalanine--tRNA ligase beta subunit</fullName>
        <ecNumber evidence="15">6.1.1.20</ecNumber>
    </recommendedName>
    <alternativeName>
        <fullName evidence="15">Phenylalanyl-tRNA synthetase beta subunit</fullName>
        <shortName evidence="15">PheRS</shortName>
    </alternativeName>
</protein>
<dbReference type="Gene3D" id="3.30.70.380">
    <property type="entry name" value="Ferrodoxin-fold anticodon-binding domain"/>
    <property type="match status" value="1"/>
</dbReference>
<evidence type="ECO:0000256" key="1">
    <source>
        <dbReference type="ARBA" id="ARBA00004496"/>
    </source>
</evidence>
<dbReference type="InterPro" id="IPR005146">
    <property type="entry name" value="B3/B4_tRNA-bd"/>
</dbReference>
<evidence type="ECO:0000313" key="20">
    <source>
        <dbReference type="EMBL" id="RII41502.1"/>
    </source>
</evidence>
<keyword evidence="10 15" id="KW-0460">Magnesium</keyword>
<evidence type="ECO:0000256" key="12">
    <source>
        <dbReference type="ARBA" id="ARBA00022917"/>
    </source>
</evidence>
<feature type="binding site" evidence="15">
    <location>
        <position position="481"/>
    </location>
    <ligand>
        <name>Mg(2+)</name>
        <dbReference type="ChEBI" id="CHEBI:18420"/>
        <note>shared with alpha subunit</note>
    </ligand>
</feature>
<dbReference type="Proteomes" id="UP000265419">
    <property type="component" value="Unassembled WGS sequence"/>
</dbReference>
<organism evidence="20 21">
    <name type="scientific">Galactobacter valiniphilus</name>
    <dbReference type="NCBI Taxonomy" id="2676122"/>
    <lineage>
        <taxon>Bacteria</taxon>
        <taxon>Bacillati</taxon>
        <taxon>Actinomycetota</taxon>
        <taxon>Actinomycetes</taxon>
        <taxon>Micrococcales</taxon>
        <taxon>Micrococcaceae</taxon>
        <taxon>Galactobacter</taxon>
    </lineage>
</organism>
<dbReference type="SUPFAM" id="SSF55681">
    <property type="entry name" value="Class II aaRS and biotin synthetases"/>
    <property type="match status" value="1"/>
</dbReference>
<evidence type="ECO:0000256" key="10">
    <source>
        <dbReference type="ARBA" id="ARBA00022842"/>
    </source>
</evidence>
<dbReference type="CDD" id="cd02796">
    <property type="entry name" value="tRNA_bind_bactPheRS"/>
    <property type="match status" value="1"/>
</dbReference>
<dbReference type="RefSeq" id="WP_119425418.1">
    <property type="nucleotide sequence ID" value="NZ_QQXK01000026.1"/>
</dbReference>
<dbReference type="InterPro" id="IPR045060">
    <property type="entry name" value="Phe-tRNA-ligase_IIc_bsu"/>
</dbReference>
<keyword evidence="7 15" id="KW-0479">Metal-binding</keyword>
<evidence type="ECO:0000259" key="17">
    <source>
        <dbReference type="PROSITE" id="PS50886"/>
    </source>
</evidence>
<evidence type="ECO:0000256" key="5">
    <source>
        <dbReference type="ARBA" id="ARBA00022555"/>
    </source>
</evidence>
<dbReference type="NCBIfam" id="TIGR00472">
    <property type="entry name" value="pheT_bact"/>
    <property type="match status" value="1"/>
</dbReference>
<dbReference type="InterPro" id="IPR045864">
    <property type="entry name" value="aa-tRNA-synth_II/BPL/LPL"/>
</dbReference>
<keyword evidence="21" id="KW-1185">Reference proteome</keyword>
<dbReference type="SMART" id="SM00896">
    <property type="entry name" value="FDX-ACB"/>
    <property type="match status" value="1"/>
</dbReference>
<dbReference type="FunFam" id="3.30.70.380:FF:000001">
    <property type="entry name" value="Phenylalanine--tRNA ligase beta subunit"/>
    <property type="match status" value="1"/>
</dbReference>
<dbReference type="GO" id="GO:0009328">
    <property type="term" value="C:phenylalanine-tRNA ligase complex"/>
    <property type="evidence" value="ECO:0007669"/>
    <property type="project" value="TreeGrafter"/>
</dbReference>
<dbReference type="GO" id="GO:0005524">
    <property type="term" value="F:ATP binding"/>
    <property type="evidence" value="ECO:0007669"/>
    <property type="project" value="UniProtKB-UniRule"/>
</dbReference>
<proteinExistence type="inferred from homology"/>
<evidence type="ECO:0000256" key="4">
    <source>
        <dbReference type="ARBA" id="ARBA00022490"/>
    </source>
</evidence>
<evidence type="ECO:0000256" key="6">
    <source>
        <dbReference type="ARBA" id="ARBA00022598"/>
    </source>
</evidence>
<dbReference type="Pfam" id="PF17759">
    <property type="entry name" value="tRNA_synthFbeta"/>
    <property type="match status" value="1"/>
</dbReference>
<dbReference type="InterPro" id="IPR033714">
    <property type="entry name" value="tRNA_bind_bactPheRS"/>
</dbReference>